<proteinExistence type="predicted"/>
<feature type="compositionally biased region" description="Low complexity" evidence="1">
    <location>
        <begin position="103"/>
        <end position="123"/>
    </location>
</feature>
<name>A0ABN9QDI8_9DINO</name>
<feature type="region of interest" description="Disordered" evidence="1">
    <location>
        <begin position="1"/>
        <end position="147"/>
    </location>
</feature>
<evidence type="ECO:0000256" key="1">
    <source>
        <dbReference type="SAM" id="MobiDB-lite"/>
    </source>
</evidence>
<evidence type="ECO:0000313" key="2">
    <source>
        <dbReference type="EMBL" id="CAK0803990.1"/>
    </source>
</evidence>
<gene>
    <name evidence="2" type="ORF">PCOR1329_LOCUS10937</name>
</gene>
<keyword evidence="3" id="KW-1185">Reference proteome</keyword>
<evidence type="ECO:0000313" key="3">
    <source>
        <dbReference type="Proteomes" id="UP001189429"/>
    </source>
</evidence>
<feature type="compositionally biased region" description="Basic residues" evidence="1">
    <location>
        <begin position="47"/>
        <end position="64"/>
    </location>
</feature>
<reference evidence="2" key="1">
    <citation type="submission" date="2023-10" db="EMBL/GenBank/DDBJ databases">
        <authorList>
            <person name="Chen Y."/>
            <person name="Shah S."/>
            <person name="Dougan E. K."/>
            <person name="Thang M."/>
            <person name="Chan C."/>
        </authorList>
    </citation>
    <scope>NUCLEOTIDE SEQUENCE [LARGE SCALE GENOMIC DNA]</scope>
</reference>
<comment type="caution">
    <text evidence="2">The sequence shown here is derived from an EMBL/GenBank/DDBJ whole genome shotgun (WGS) entry which is preliminary data.</text>
</comment>
<dbReference type="Proteomes" id="UP001189429">
    <property type="component" value="Unassembled WGS sequence"/>
</dbReference>
<feature type="non-terminal residue" evidence="2">
    <location>
        <position position="1"/>
    </location>
</feature>
<feature type="compositionally biased region" description="Low complexity" evidence="1">
    <location>
        <begin position="85"/>
        <end position="94"/>
    </location>
</feature>
<dbReference type="EMBL" id="CAUYUJ010003121">
    <property type="protein sequence ID" value="CAK0803990.1"/>
    <property type="molecule type" value="Genomic_DNA"/>
</dbReference>
<sequence length="168" mass="17856">ASNRRSLSVPAAAAPCPNARGRRWPWKVPSPTRGRMPIGGTSSWAPRRSRRRPSRAPLIRRWRRSGPGPSTRSRVQRARGGGRTAGSSARTARSPAPPGVATLPRASRGLARRAAPAGASGARESTGRPTTPARPQAGPNVGGSRAVECRSCPRWRAGWLGARVSPRR</sequence>
<feature type="non-terminal residue" evidence="2">
    <location>
        <position position="168"/>
    </location>
</feature>
<accession>A0ABN9QDI8</accession>
<organism evidence="2 3">
    <name type="scientific">Prorocentrum cordatum</name>
    <dbReference type="NCBI Taxonomy" id="2364126"/>
    <lineage>
        <taxon>Eukaryota</taxon>
        <taxon>Sar</taxon>
        <taxon>Alveolata</taxon>
        <taxon>Dinophyceae</taxon>
        <taxon>Prorocentrales</taxon>
        <taxon>Prorocentraceae</taxon>
        <taxon>Prorocentrum</taxon>
    </lineage>
</organism>
<protein>
    <submittedName>
        <fullName evidence="2">Uncharacterized protein</fullName>
    </submittedName>
</protein>